<dbReference type="EMBL" id="LAZR01002709">
    <property type="protein sequence ID" value="KKN26571.1"/>
    <property type="molecule type" value="Genomic_DNA"/>
</dbReference>
<proteinExistence type="predicted"/>
<accession>A0A0F9RNN4</accession>
<reference evidence="1" key="1">
    <citation type="journal article" date="2015" name="Nature">
        <title>Complex archaea that bridge the gap between prokaryotes and eukaryotes.</title>
        <authorList>
            <person name="Spang A."/>
            <person name="Saw J.H."/>
            <person name="Jorgensen S.L."/>
            <person name="Zaremba-Niedzwiedzka K."/>
            <person name="Martijn J."/>
            <person name="Lind A.E."/>
            <person name="van Eijk R."/>
            <person name="Schleper C."/>
            <person name="Guy L."/>
            <person name="Ettema T.J."/>
        </authorList>
    </citation>
    <scope>NUCLEOTIDE SEQUENCE</scope>
</reference>
<organism evidence="1">
    <name type="scientific">marine sediment metagenome</name>
    <dbReference type="NCBI Taxonomy" id="412755"/>
    <lineage>
        <taxon>unclassified sequences</taxon>
        <taxon>metagenomes</taxon>
        <taxon>ecological metagenomes</taxon>
    </lineage>
</organism>
<name>A0A0F9RNN4_9ZZZZ</name>
<evidence type="ECO:0000313" key="1">
    <source>
        <dbReference type="EMBL" id="KKN26571.1"/>
    </source>
</evidence>
<protein>
    <submittedName>
        <fullName evidence="1">Uncharacterized protein</fullName>
    </submittedName>
</protein>
<comment type="caution">
    <text evidence="1">The sequence shown here is derived from an EMBL/GenBank/DDBJ whole genome shotgun (WGS) entry which is preliminary data.</text>
</comment>
<gene>
    <name evidence="1" type="ORF">LCGC14_0873390</name>
</gene>
<sequence>MRIIGEIKIELKDDGTPVGVELVVVECGCGFHIGLDHTFLDQVGTTDVVCPSCGVRLSLEPDCWPCGKLMREEAEDGDSKWSNYTESVNTKQNECPECKAGLHSIDWGSIEVMGDRVF</sequence>
<dbReference type="AlphaFoldDB" id="A0A0F9RNN4"/>